<dbReference type="PANTHER" id="PTHR43065:SF48">
    <property type="entry name" value="HISTIDINE KINASE"/>
    <property type="match status" value="1"/>
</dbReference>
<dbReference type="Gene3D" id="1.10.287.130">
    <property type="match status" value="1"/>
</dbReference>
<comment type="caution">
    <text evidence="3">The sequence shown here is derived from an EMBL/GenBank/DDBJ whole genome shotgun (WGS) entry which is preliminary data.</text>
</comment>
<sequence length="72" mass="8046">MAVAICTRKQDKTRQLKQSLKDLQEVQIQLMQREKMSSLGNLIAGIAHEINNPVGLISGRIEQAKDAVLVIY</sequence>
<protein>
    <recommendedName>
        <fullName evidence="2">histidine kinase</fullName>
        <ecNumber evidence="2">2.7.13.3</ecNumber>
    </recommendedName>
</protein>
<keyword evidence="3" id="KW-0418">Kinase</keyword>
<dbReference type="PANTHER" id="PTHR43065">
    <property type="entry name" value="SENSOR HISTIDINE KINASE"/>
    <property type="match status" value="1"/>
</dbReference>
<keyword evidence="4" id="KW-1185">Reference proteome</keyword>
<dbReference type="RefSeq" id="WP_006195308.1">
    <property type="nucleotide sequence ID" value="NZ_JAYGHK010000158.1"/>
</dbReference>
<accession>A0ABU5UYF8</accession>
<dbReference type="EC" id="2.7.13.3" evidence="2"/>
<keyword evidence="3" id="KW-0808">Transferase</keyword>
<evidence type="ECO:0000256" key="1">
    <source>
        <dbReference type="ARBA" id="ARBA00000085"/>
    </source>
</evidence>
<dbReference type="InterPro" id="IPR036097">
    <property type="entry name" value="HisK_dim/P_sf"/>
</dbReference>
<dbReference type="Proteomes" id="UP001303285">
    <property type="component" value="Unassembled WGS sequence"/>
</dbReference>
<evidence type="ECO:0000313" key="3">
    <source>
        <dbReference type="EMBL" id="MEA5610962.1"/>
    </source>
</evidence>
<dbReference type="SUPFAM" id="SSF47384">
    <property type="entry name" value="Homodimeric domain of signal transducing histidine kinase"/>
    <property type="match status" value="1"/>
</dbReference>
<name>A0ABU5UYF8_NODSP</name>
<organism evidence="3 4">
    <name type="scientific">Nodularia spumigena UHCC 0060</name>
    <dbReference type="NCBI Taxonomy" id="3110300"/>
    <lineage>
        <taxon>Bacteria</taxon>
        <taxon>Bacillati</taxon>
        <taxon>Cyanobacteriota</taxon>
        <taxon>Cyanophyceae</taxon>
        <taxon>Nostocales</taxon>
        <taxon>Nodulariaceae</taxon>
        <taxon>Nodularia</taxon>
    </lineage>
</organism>
<dbReference type="GO" id="GO:0004674">
    <property type="term" value="F:protein serine/threonine kinase activity"/>
    <property type="evidence" value="ECO:0007669"/>
    <property type="project" value="UniProtKB-KW"/>
</dbReference>
<reference evidence="3 4" key="1">
    <citation type="submission" date="2023-12" db="EMBL/GenBank/DDBJ databases">
        <title>Baltic Sea Cyanobacteria.</title>
        <authorList>
            <person name="Delbaje E."/>
            <person name="Fewer D.P."/>
            <person name="Shishido T.K."/>
        </authorList>
    </citation>
    <scope>NUCLEOTIDE SEQUENCE [LARGE SCALE GENOMIC DNA]</scope>
    <source>
        <strain evidence="3 4">UHCC 0060</strain>
    </source>
</reference>
<evidence type="ECO:0000313" key="4">
    <source>
        <dbReference type="Proteomes" id="UP001303285"/>
    </source>
</evidence>
<evidence type="ECO:0000256" key="2">
    <source>
        <dbReference type="ARBA" id="ARBA00012438"/>
    </source>
</evidence>
<proteinExistence type="predicted"/>
<dbReference type="EMBL" id="JAYGHK010000158">
    <property type="protein sequence ID" value="MEA5610962.1"/>
    <property type="molecule type" value="Genomic_DNA"/>
</dbReference>
<keyword evidence="3" id="KW-0723">Serine/threonine-protein kinase</keyword>
<comment type="catalytic activity">
    <reaction evidence="1">
        <text>ATP + protein L-histidine = ADP + protein N-phospho-L-histidine.</text>
        <dbReference type="EC" id="2.7.13.3"/>
    </reaction>
</comment>
<gene>
    <name evidence="3" type="ORF">VB695_23360</name>
</gene>